<keyword evidence="3" id="KW-1185">Reference proteome</keyword>
<gene>
    <name evidence="2" type="ORF">MB09_08760</name>
</gene>
<organism evidence="2 3">
    <name type="scientific">Aequorivita vladivostokensis</name>
    <dbReference type="NCBI Taxonomy" id="171194"/>
    <lineage>
        <taxon>Bacteria</taxon>
        <taxon>Pseudomonadati</taxon>
        <taxon>Bacteroidota</taxon>
        <taxon>Flavobacteriia</taxon>
        <taxon>Flavobacteriales</taxon>
        <taxon>Flavobacteriaceae</taxon>
        <taxon>Aequorivita</taxon>
    </lineage>
</organism>
<name>A0ABR5DJ12_9FLAO</name>
<dbReference type="Proteomes" id="UP000033497">
    <property type="component" value="Unassembled WGS sequence"/>
</dbReference>
<evidence type="ECO:0000313" key="3">
    <source>
        <dbReference type="Proteomes" id="UP000033497"/>
    </source>
</evidence>
<evidence type="ECO:0000256" key="1">
    <source>
        <dbReference type="SAM" id="SignalP"/>
    </source>
</evidence>
<sequence length="138" mass="14899">MKNSLLAIVILFSTFAFGQEDTAETPKIGVKIPKGETVVLKGVAVKFMEVVEDSRCPEGVNCIWAGRAIVKAKVTANGKSEEKLLTFGEVRPGEEKNTNLYSSASFAINGLSLKPYPTAESAGNIDNYVLLVCEEKNN</sequence>
<proteinExistence type="predicted"/>
<protein>
    <submittedName>
        <fullName evidence="2">Uncharacterized protein</fullName>
    </submittedName>
</protein>
<evidence type="ECO:0000313" key="2">
    <source>
        <dbReference type="EMBL" id="KJJ38757.1"/>
    </source>
</evidence>
<feature type="signal peptide" evidence="1">
    <location>
        <begin position="1"/>
        <end position="18"/>
    </location>
</feature>
<reference evidence="2 3" key="1">
    <citation type="submission" date="2014-10" db="EMBL/GenBank/DDBJ databases">
        <title>Genome sequencing of Vitellibacter vladivostokensis KMM 3516.</title>
        <authorList>
            <person name="Thevarajoo S."/>
            <person name="Selvaratnam C."/>
            <person name="Goh K.M."/>
            <person name="Chong C.S."/>
        </authorList>
    </citation>
    <scope>NUCLEOTIDE SEQUENCE [LARGE SCALE GENOMIC DNA]</scope>
    <source>
        <strain evidence="2 3">KMM 3516</strain>
    </source>
</reference>
<comment type="caution">
    <text evidence="2">The sequence shown here is derived from an EMBL/GenBank/DDBJ whole genome shotgun (WGS) entry which is preliminary data.</text>
</comment>
<accession>A0ABR5DJ12</accession>
<dbReference type="RefSeq" id="WP_045080505.1">
    <property type="nucleotide sequence ID" value="NZ_JSVU01000004.1"/>
</dbReference>
<feature type="chain" id="PRO_5046503334" evidence="1">
    <location>
        <begin position="19"/>
        <end position="138"/>
    </location>
</feature>
<keyword evidence="1" id="KW-0732">Signal</keyword>
<dbReference type="EMBL" id="JSVU01000004">
    <property type="protein sequence ID" value="KJJ38757.1"/>
    <property type="molecule type" value="Genomic_DNA"/>
</dbReference>